<evidence type="ECO:0000313" key="2">
    <source>
        <dbReference type="EMBL" id="QED27768.1"/>
    </source>
</evidence>
<dbReference type="RefSeq" id="WP_146959597.1">
    <property type="nucleotide sequence ID" value="NZ_CP042467.1"/>
</dbReference>
<dbReference type="InterPro" id="IPR028994">
    <property type="entry name" value="Integrin_alpha_N"/>
</dbReference>
<dbReference type="SUPFAM" id="SSF69318">
    <property type="entry name" value="Integrin alpha N-terminal domain"/>
    <property type="match status" value="1"/>
</dbReference>
<dbReference type="EMBL" id="CP042467">
    <property type="protein sequence ID" value="QED27768.1"/>
    <property type="molecule type" value="Genomic_DNA"/>
</dbReference>
<keyword evidence="3" id="KW-1185">Reference proteome</keyword>
<dbReference type="KEGG" id="bbae:FRD01_11090"/>
<evidence type="ECO:0000256" key="1">
    <source>
        <dbReference type="SAM" id="SignalP"/>
    </source>
</evidence>
<evidence type="ECO:0000313" key="3">
    <source>
        <dbReference type="Proteomes" id="UP000321595"/>
    </source>
</evidence>
<dbReference type="AlphaFoldDB" id="A0A5B8XSC2"/>
<organism evidence="2 3">
    <name type="scientific">Microvenator marinus</name>
    <dbReference type="NCBI Taxonomy" id="2600177"/>
    <lineage>
        <taxon>Bacteria</taxon>
        <taxon>Deltaproteobacteria</taxon>
        <taxon>Bradymonadales</taxon>
        <taxon>Microvenatoraceae</taxon>
        <taxon>Microvenator</taxon>
    </lineage>
</organism>
<feature type="chain" id="PRO_5022660456" evidence="1">
    <location>
        <begin position="18"/>
        <end position="192"/>
    </location>
</feature>
<dbReference type="PROSITE" id="PS51257">
    <property type="entry name" value="PROKAR_LIPOPROTEIN"/>
    <property type="match status" value="1"/>
</dbReference>
<dbReference type="Proteomes" id="UP000321595">
    <property type="component" value="Chromosome"/>
</dbReference>
<name>A0A5B8XSC2_9DELT</name>
<keyword evidence="1" id="KW-0732">Signal</keyword>
<gene>
    <name evidence="2" type="ORF">FRD01_11090</name>
</gene>
<reference evidence="2 3" key="1">
    <citation type="submission" date="2019-08" db="EMBL/GenBank/DDBJ databases">
        <authorList>
            <person name="Liang Q."/>
        </authorList>
    </citation>
    <scope>NUCLEOTIDE SEQUENCE [LARGE SCALE GENOMIC DNA]</scope>
    <source>
        <strain evidence="2 3">V1718</strain>
    </source>
</reference>
<sequence>MKIAILLILALSTLACGEDTSAKKDAVKVTSLGTGEGGRARAGDLKRDGYAVEAVDLNQDEKPDQWVVKDSARTVRIERDMNFDGKVDVWSYPAKDSDQIVEEEMDLDLDGRVDLVVFYQNNLPTKKHLSLDFSGKFSITKFYDQQGSLLRVERDEDGNGVADIFEYYENNQRVRVGWDETGDGQPDRFDTL</sequence>
<feature type="signal peptide" evidence="1">
    <location>
        <begin position="1"/>
        <end position="17"/>
    </location>
</feature>
<proteinExistence type="predicted"/>
<protein>
    <submittedName>
        <fullName evidence="2">Uncharacterized protein</fullName>
    </submittedName>
</protein>
<dbReference type="OrthoDB" id="9791995at2"/>
<accession>A0A5B8XSC2</accession>